<feature type="region of interest" description="Disordered" evidence="5">
    <location>
        <begin position="68"/>
        <end position="125"/>
    </location>
</feature>
<feature type="compositionally biased region" description="Low complexity" evidence="5">
    <location>
        <begin position="12"/>
        <end position="41"/>
    </location>
</feature>
<feature type="compositionally biased region" description="Low complexity" evidence="5">
    <location>
        <begin position="80"/>
        <end position="101"/>
    </location>
</feature>
<feature type="domain" description="Tyrosine-protein phosphatase" evidence="6">
    <location>
        <begin position="191"/>
        <end position="346"/>
    </location>
</feature>
<evidence type="ECO:0000313" key="9">
    <source>
        <dbReference type="WBParaSite" id="Minc3s00059g03067"/>
    </source>
</evidence>
<feature type="compositionally biased region" description="Polar residues" evidence="5">
    <location>
        <begin position="154"/>
        <end position="173"/>
    </location>
</feature>
<dbReference type="InterPro" id="IPR020422">
    <property type="entry name" value="TYR_PHOSPHATASE_DUAL_dom"/>
</dbReference>
<proteinExistence type="inferred from homology"/>
<dbReference type="Gene3D" id="3.90.190.10">
    <property type="entry name" value="Protein tyrosine phosphatase superfamily"/>
    <property type="match status" value="1"/>
</dbReference>
<evidence type="ECO:0000256" key="1">
    <source>
        <dbReference type="ARBA" id="ARBA00008601"/>
    </source>
</evidence>
<organism evidence="8 9">
    <name type="scientific">Meloidogyne incognita</name>
    <name type="common">Southern root-knot nematode worm</name>
    <name type="synonym">Oxyuris incognita</name>
    <dbReference type="NCBI Taxonomy" id="6306"/>
    <lineage>
        <taxon>Eukaryota</taxon>
        <taxon>Metazoa</taxon>
        <taxon>Ecdysozoa</taxon>
        <taxon>Nematoda</taxon>
        <taxon>Chromadorea</taxon>
        <taxon>Rhabditida</taxon>
        <taxon>Tylenchina</taxon>
        <taxon>Tylenchomorpha</taxon>
        <taxon>Tylenchoidea</taxon>
        <taxon>Meloidogynidae</taxon>
        <taxon>Meloidogyninae</taxon>
        <taxon>Meloidogyne</taxon>
        <taxon>Meloidogyne incognita group</taxon>
    </lineage>
</organism>
<protein>
    <recommendedName>
        <fullName evidence="2">protein-tyrosine-phosphatase</fullName>
        <ecNumber evidence="2">3.1.3.48</ecNumber>
    </recommendedName>
</protein>
<evidence type="ECO:0000256" key="3">
    <source>
        <dbReference type="ARBA" id="ARBA00022801"/>
    </source>
</evidence>
<feature type="region of interest" description="Disordered" evidence="5">
    <location>
        <begin position="1"/>
        <end position="41"/>
    </location>
</feature>
<dbReference type="AlphaFoldDB" id="A0A914KNS8"/>
<keyword evidence="3" id="KW-0378">Hydrolase</keyword>
<dbReference type="GO" id="GO:0008330">
    <property type="term" value="F:protein tyrosine/threonine phosphatase activity"/>
    <property type="evidence" value="ECO:0007669"/>
    <property type="project" value="TreeGrafter"/>
</dbReference>
<keyword evidence="4" id="KW-0904">Protein phosphatase</keyword>
<feature type="domain" description="Tyrosine specific protein phosphatases" evidence="7">
    <location>
        <begin position="266"/>
        <end position="324"/>
    </location>
</feature>
<dbReference type="PROSITE" id="PS50054">
    <property type="entry name" value="TYR_PHOSPHATASE_DUAL"/>
    <property type="match status" value="1"/>
</dbReference>
<sequence length="408" mass="44275">MQHHESIHSSKSRVVSTTTSSSCSSGYTSSGGYTTTSNLSNSSAACRRQSEADLELTMQSLAVTKAKNEENEMGSAIRPSSSSCSSSSSASFSAAASSSSSIDLNGNENVLDPVRQQKSNQIQIKRRSKTQLAKCLQLDLVSISNCKNVRIDSENSSDGANSNKIENSASNLSPWGKRQFQHNRRGQSTLFPVHILPFLYLGNVDTAKNRQTLEKCGIRYVINVTSDLPNYFECDAKDGELNGGNGLSDITYMRIPVDDNCSHNLAQFFPEAISFIEHARSQKAGILVHCWAGISRSVTVCLAYLMYSQRCTLEDAFDRLFKQNGTIAPNFHFMEALTCWERELFASHFSSSAMGINLPPTLSAQQQNISTTASLNGGNVVVVPGPPCSPSASSPAFKQFKGFEAVVP</sequence>
<evidence type="ECO:0000256" key="2">
    <source>
        <dbReference type="ARBA" id="ARBA00013064"/>
    </source>
</evidence>
<dbReference type="PROSITE" id="PS50056">
    <property type="entry name" value="TYR_PHOSPHATASE_2"/>
    <property type="match status" value="1"/>
</dbReference>
<evidence type="ECO:0000256" key="5">
    <source>
        <dbReference type="SAM" id="MobiDB-lite"/>
    </source>
</evidence>
<evidence type="ECO:0000256" key="4">
    <source>
        <dbReference type="ARBA" id="ARBA00022912"/>
    </source>
</evidence>
<name>A0A914KNS8_MELIC</name>
<dbReference type="GO" id="GO:0017017">
    <property type="term" value="F:MAP kinase tyrosine/serine/threonine phosphatase activity"/>
    <property type="evidence" value="ECO:0007669"/>
    <property type="project" value="TreeGrafter"/>
</dbReference>
<dbReference type="GO" id="GO:0005829">
    <property type="term" value="C:cytosol"/>
    <property type="evidence" value="ECO:0007669"/>
    <property type="project" value="TreeGrafter"/>
</dbReference>
<dbReference type="SUPFAM" id="SSF52799">
    <property type="entry name" value="(Phosphotyrosine protein) phosphatases II"/>
    <property type="match status" value="1"/>
</dbReference>
<evidence type="ECO:0000259" key="6">
    <source>
        <dbReference type="PROSITE" id="PS50054"/>
    </source>
</evidence>
<comment type="similarity">
    <text evidence="1">Belongs to the protein-tyrosine phosphatase family. Non-receptor class dual specificity subfamily.</text>
</comment>
<dbReference type="InterPro" id="IPR000340">
    <property type="entry name" value="Dual-sp_phosphatase_cat-dom"/>
</dbReference>
<feature type="region of interest" description="Disordered" evidence="5">
    <location>
        <begin position="152"/>
        <end position="176"/>
    </location>
</feature>
<dbReference type="GO" id="GO:0033550">
    <property type="term" value="F:MAP kinase tyrosine phosphatase activity"/>
    <property type="evidence" value="ECO:0007669"/>
    <property type="project" value="TreeGrafter"/>
</dbReference>
<dbReference type="PANTHER" id="PTHR10159">
    <property type="entry name" value="DUAL SPECIFICITY PROTEIN PHOSPHATASE"/>
    <property type="match status" value="1"/>
</dbReference>
<evidence type="ECO:0000259" key="7">
    <source>
        <dbReference type="PROSITE" id="PS50056"/>
    </source>
</evidence>
<dbReference type="SMART" id="SM00195">
    <property type="entry name" value="DSPc"/>
    <property type="match status" value="1"/>
</dbReference>
<reference evidence="9" key="1">
    <citation type="submission" date="2022-11" db="UniProtKB">
        <authorList>
            <consortium name="WormBaseParasite"/>
        </authorList>
    </citation>
    <scope>IDENTIFICATION</scope>
</reference>
<dbReference type="Proteomes" id="UP000887563">
    <property type="component" value="Unplaced"/>
</dbReference>
<dbReference type="WBParaSite" id="Minc3s00059g03067">
    <property type="protein sequence ID" value="Minc3s00059g03067"/>
    <property type="gene ID" value="Minc3s00059g03067"/>
</dbReference>
<evidence type="ECO:0000313" key="8">
    <source>
        <dbReference type="Proteomes" id="UP000887563"/>
    </source>
</evidence>
<dbReference type="Pfam" id="PF00782">
    <property type="entry name" value="DSPc"/>
    <property type="match status" value="1"/>
</dbReference>
<dbReference type="PANTHER" id="PTHR10159:SF519">
    <property type="entry name" value="DUAL SPECIFICITY PROTEIN PHOSPHATASE MPK3"/>
    <property type="match status" value="1"/>
</dbReference>
<dbReference type="InterPro" id="IPR029021">
    <property type="entry name" value="Prot-tyrosine_phosphatase-like"/>
</dbReference>
<accession>A0A914KNS8</accession>
<dbReference type="InterPro" id="IPR000387">
    <property type="entry name" value="Tyr_Pase_dom"/>
</dbReference>
<keyword evidence="8" id="KW-1185">Reference proteome</keyword>
<dbReference type="GO" id="GO:0043409">
    <property type="term" value="P:negative regulation of MAPK cascade"/>
    <property type="evidence" value="ECO:0007669"/>
    <property type="project" value="TreeGrafter"/>
</dbReference>
<dbReference type="EC" id="3.1.3.48" evidence="2"/>